<evidence type="ECO:0000313" key="2">
    <source>
        <dbReference type="EMBL" id="KYQ46563.1"/>
    </source>
</evidence>
<accession>A0A151WFG9</accession>
<organism evidence="2 3">
    <name type="scientific">Mycetomoellerius zeteki</name>
    <dbReference type="NCBI Taxonomy" id="64791"/>
    <lineage>
        <taxon>Eukaryota</taxon>
        <taxon>Metazoa</taxon>
        <taxon>Ecdysozoa</taxon>
        <taxon>Arthropoda</taxon>
        <taxon>Hexapoda</taxon>
        <taxon>Insecta</taxon>
        <taxon>Pterygota</taxon>
        <taxon>Neoptera</taxon>
        <taxon>Endopterygota</taxon>
        <taxon>Hymenoptera</taxon>
        <taxon>Apocrita</taxon>
        <taxon>Aculeata</taxon>
        <taxon>Formicoidea</taxon>
        <taxon>Formicidae</taxon>
        <taxon>Myrmicinae</taxon>
        <taxon>Mycetomoellerius</taxon>
    </lineage>
</organism>
<dbReference type="Proteomes" id="UP000075809">
    <property type="component" value="Unassembled WGS sequence"/>
</dbReference>
<feature type="compositionally biased region" description="Basic residues" evidence="1">
    <location>
        <begin position="7"/>
        <end position="31"/>
    </location>
</feature>
<protein>
    <submittedName>
        <fullName evidence="2">Uncharacterized protein</fullName>
    </submittedName>
</protein>
<dbReference type="OrthoDB" id="10037961at2759"/>
<evidence type="ECO:0000256" key="1">
    <source>
        <dbReference type="SAM" id="MobiDB-lite"/>
    </source>
</evidence>
<reference evidence="2 3" key="1">
    <citation type="submission" date="2015-09" db="EMBL/GenBank/DDBJ databases">
        <title>Trachymyrmex zeteki WGS genome.</title>
        <authorList>
            <person name="Nygaard S."/>
            <person name="Hu H."/>
            <person name="Boomsma J."/>
            <person name="Zhang G."/>
        </authorList>
    </citation>
    <scope>NUCLEOTIDE SEQUENCE [LARGE SCALE GENOMIC DNA]</scope>
    <source>
        <strain evidence="2">Tzet28-1</strain>
        <tissue evidence="2">Whole body</tissue>
    </source>
</reference>
<feature type="region of interest" description="Disordered" evidence="1">
    <location>
        <begin position="1"/>
        <end position="45"/>
    </location>
</feature>
<name>A0A151WFG9_9HYME</name>
<sequence length="199" mass="22334">MSEKKVYASHKGSKISYQTRRRSNVKKRRPLNRYEAEEDSAGVSASAKKLKVDTDDIDIQSEAIRPIYEDLSRNELLNRCLGGYTQNSNESFNSTVWHLAPKNYSSGKKILQIASDIAVCNFNDGLINVLRIMKAMDMNIGPQSYNFCLEADATRIQRAERSLTDAAKEARSGIKASRKEKEEEFSNLEGQLYGAGIAD</sequence>
<dbReference type="KEGG" id="mzt:108730675"/>
<keyword evidence="3" id="KW-1185">Reference proteome</keyword>
<evidence type="ECO:0000313" key="3">
    <source>
        <dbReference type="Proteomes" id="UP000075809"/>
    </source>
</evidence>
<proteinExistence type="predicted"/>
<gene>
    <name evidence="2" type="ORF">ALC60_14435</name>
</gene>
<dbReference type="EMBL" id="KQ983214">
    <property type="protein sequence ID" value="KYQ46563.1"/>
    <property type="molecule type" value="Genomic_DNA"/>
</dbReference>
<dbReference type="AlphaFoldDB" id="A0A151WFG9"/>